<name>A0ABM7RP90_9BACT</name>
<dbReference type="EMBL" id="AP024702">
    <property type="protein sequence ID" value="BCX49118.1"/>
    <property type="molecule type" value="Genomic_DNA"/>
</dbReference>
<accession>A0ABM7RP90</accession>
<gene>
    <name evidence="1" type="ORF">HAHE_30260</name>
</gene>
<reference evidence="1 2" key="1">
    <citation type="submission" date="2021-06" db="EMBL/GenBank/DDBJ databases">
        <title>Complete genome of Haloferula helveola possessing various polysaccharide degrading enzymes.</title>
        <authorList>
            <person name="Takami H."/>
            <person name="Huang C."/>
            <person name="Hamasaki K."/>
        </authorList>
    </citation>
    <scope>NUCLEOTIDE SEQUENCE [LARGE SCALE GENOMIC DNA]</scope>
    <source>
        <strain evidence="1 2">CN-1</strain>
    </source>
</reference>
<sequence>MSEHAPVSAVDSTHGQGGEIAECLKECLEHTVEAFSRAKLATGEEIQRLRTRFTSRQADDPPIDLVELLARLQGTEEERLGIEVARISAGVASVIPQAPPLIPFAGKLMAPSAFYEAYTQLHELSKALLSPVIYAEDTDAIGTGALNPIASMIMGHRILASVNRRFAIRPFVTAVRLDYESWAFLSRKHFGL</sequence>
<organism evidence="1 2">
    <name type="scientific">Haloferula helveola</name>
    <dbReference type="NCBI Taxonomy" id="490095"/>
    <lineage>
        <taxon>Bacteria</taxon>
        <taxon>Pseudomonadati</taxon>
        <taxon>Verrucomicrobiota</taxon>
        <taxon>Verrucomicrobiia</taxon>
        <taxon>Verrucomicrobiales</taxon>
        <taxon>Verrucomicrobiaceae</taxon>
        <taxon>Haloferula</taxon>
    </lineage>
</organism>
<protein>
    <submittedName>
        <fullName evidence="1">Uncharacterized protein</fullName>
    </submittedName>
</protein>
<evidence type="ECO:0000313" key="1">
    <source>
        <dbReference type="EMBL" id="BCX49118.1"/>
    </source>
</evidence>
<dbReference type="Proteomes" id="UP001374893">
    <property type="component" value="Chromosome"/>
</dbReference>
<evidence type="ECO:0000313" key="2">
    <source>
        <dbReference type="Proteomes" id="UP001374893"/>
    </source>
</evidence>
<dbReference type="RefSeq" id="WP_338685575.1">
    <property type="nucleotide sequence ID" value="NZ_AP024702.1"/>
</dbReference>
<proteinExistence type="predicted"/>
<keyword evidence="2" id="KW-1185">Reference proteome</keyword>